<evidence type="ECO:0000256" key="1">
    <source>
        <dbReference type="SAM" id="MobiDB-lite"/>
    </source>
</evidence>
<gene>
    <name evidence="2" type="ORF">CDD80_5164</name>
</gene>
<feature type="region of interest" description="Disordered" evidence="1">
    <location>
        <begin position="1"/>
        <end position="21"/>
    </location>
</feature>
<reference evidence="2 3" key="1">
    <citation type="submission" date="2017-06" db="EMBL/GenBank/DDBJ databases">
        <title>Ant-infecting Ophiocordyceps genomes reveal a high diversity of potential behavioral manipulation genes and a possible major role for enterotoxins.</title>
        <authorList>
            <person name="De Bekker C."/>
            <person name="Evans H.C."/>
            <person name="Brachmann A."/>
            <person name="Hughes D.P."/>
        </authorList>
    </citation>
    <scope>NUCLEOTIDE SEQUENCE [LARGE SCALE GENOMIC DNA]</scope>
    <source>
        <strain evidence="2 3">Map16</strain>
    </source>
</reference>
<sequence>MKQRSLFPGRDAPDDPGDPIGEICSVFHQDGDTECMQVDNVNFNSTLFVSHFVSMLRSKEGTGRGRKTCMVDSTTQEDENILGLEPGDVPFEARQPEDRATSFPSDALIKNAESTDCCLRPLTGRLILRHMGEQQALAEPGFNVRFLRELQRNSATHVRVGTHHRTVGLH</sequence>
<dbReference type="Proteomes" id="UP000226431">
    <property type="component" value="Unassembled WGS sequence"/>
</dbReference>
<keyword evidence="3" id="KW-1185">Reference proteome</keyword>
<comment type="caution">
    <text evidence="2">The sequence shown here is derived from an EMBL/GenBank/DDBJ whole genome shotgun (WGS) entry which is preliminary data.</text>
</comment>
<accession>A0A2C5ZNH3</accession>
<protein>
    <submittedName>
        <fullName evidence="2">Uncharacterized protein</fullName>
    </submittedName>
</protein>
<dbReference type="AlphaFoldDB" id="A0A2C5ZNH3"/>
<evidence type="ECO:0000313" key="2">
    <source>
        <dbReference type="EMBL" id="PHH80954.1"/>
    </source>
</evidence>
<organism evidence="2 3">
    <name type="scientific">Ophiocordyceps camponoti-rufipedis</name>
    <dbReference type="NCBI Taxonomy" id="2004952"/>
    <lineage>
        <taxon>Eukaryota</taxon>
        <taxon>Fungi</taxon>
        <taxon>Dikarya</taxon>
        <taxon>Ascomycota</taxon>
        <taxon>Pezizomycotina</taxon>
        <taxon>Sordariomycetes</taxon>
        <taxon>Hypocreomycetidae</taxon>
        <taxon>Hypocreales</taxon>
        <taxon>Ophiocordycipitaceae</taxon>
        <taxon>Ophiocordyceps</taxon>
    </lineage>
</organism>
<proteinExistence type="predicted"/>
<dbReference type="EMBL" id="NJES01000005">
    <property type="protein sequence ID" value="PHH80954.1"/>
    <property type="molecule type" value="Genomic_DNA"/>
</dbReference>
<name>A0A2C5ZNH3_9HYPO</name>
<evidence type="ECO:0000313" key="3">
    <source>
        <dbReference type="Proteomes" id="UP000226431"/>
    </source>
</evidence>